<evidence type="ECO:0000313" key="4">
    <source>
        <dbReference type="Proteomes" id="UP000233551"/>
    </source>
</evidence>
<dbReference type="PANTHER" id="PTHR37610">
    <property type="entry name" value="CCHC-TYPE DOMAIN-CONTAINING PROTEIN"/>
    <property type="match status" value="1"/>
</dbReference>
<keyword evidence="4" id="KW-1185">Reference proteome</keyword>
<feature type="region of interest" description="Disordered" evidence="1">
    <location>
        <begin position="206"/>
        <end position="226"/>
    </location>
</feature>
<feature type="domain" description="Retrotransposon Copia-like N-terminal" evidence="2">
    <location>
        <begin position="87"/>
        <end position="133"/>
    </location>
</feature>
<reference evidence="3 4" key="1">
    <citation type="submission" date="2017-11" db="EMBL/GenBank/DDBJ databases">
        <title>De-novo sequencing of pomegranate (Punica granatum L.) genome.</title>
        <authorList>
            <person name="Akparov Z."/>
            <person name="Amiraslanov A."/>
            <person name="Hajiyeva S."/>
            <person name="Abbasov M."/>
            <person name="Kaur K."/>
            <person name="Hamwieh A."/>
            <person name="Solovyev V."/>
            <person name="Salamov A."/>
            <person name="Braich B."/>
            <person name="Kosarev P."/>
            <person name="Mahmoud A."/>
            <person name="Hajiyev E."/>
            <person name="Babayeva S."/>
            <person name="Izzatullayeva V."/>
            <person name="Mammadov A."/>
            <person name="Mammadov A."/>
            <person name="Sharifova S."/>
            <person name="Ojaghi J."/>
            <person name="Eynullazada K."/>
            <person name="Bayramov B."/>
            <person name="Abdulazimova A."/>
            <person name="Shahmuradov I."/>
        </authorList>
    </citation>
    <scope>NUCLEOTIDE SEQUENCE [LARGE SCALE GENOMIC DNA]</scope>
    <source>
        <strain evidence="4">cv. AG2017</strain>
        <tissue evidence="3">Leaf</tissue>
    </source>
</reference>
<sequence>MRFFGFLLPQPHPFTAQIIASTATASHCHATLIQLNRNSSWHQSGRSCGHRLLHPINSSSSHSSTMTEDNQNPSASASIPAALVLNQSDNPRTQLISCHLNGQNYITWSNAMLIALQAKTKLGFIDGTVKKPDESDPLYEQWVTYNSMLVLSIIMSYTSSWLILLQSRGWKPLSKTFPTVAYSAVPQPRGKTCAAVLTAAKQGGYSHQQFNTSNGGGPKPRYNSPSITSFSIGQAYESGQRQQWNPKKAQTSNSKGSASVQQRAQPSSAHSAQASSSSSSPLSSLERLSDEQLEHLLSLARTHNPKSEPLSDKDFISINSRADWIIDSGASSGIVLHHVLFMPDFKCYLISMVRLSMDYGFGVYYNVGLCLIRDPIQRKTIRVGELQREFWILHRDAASSMRTLLAGTNYDSELLAHATGAPVTVD</sequence>
<proteinExistence type="predicted"/>
<dbReference type="EMBL" id="PGOL01001975">
    <property type="protein sequence ID" value="PKI52074.1"/>
    <property type="molecule type" value="Genomic_DNA"/>
</dbReference>
<evidence type="ECO:0000313" key="3">
    <source>
        <dbReference type="EMBL" id="PKI52074.1"/>
    </source>
</evidence>
<accession>A0A2I0J767</accession>
<name>A0A2I0J767_PUNGR</name>
<dbReference type="PANTHER" id="PTHR37610:SF40">
    <property type="entry name" value="OS01G0909600 PROTEIN"/>
    <property type="match status" value="1"/>
</dbReference>
<feature type="compositionally biased region" description="Low complexity" evidence="1">
    <location>
        <begin position="261"/>
        <end position="284"/>
    </location>
</feature>
<dbReference type="Pfam" id="PF14244">
    <property type="entry name" value="Retrotran_gag_3"/>
    <property type="match status" value="1"/>
</dbReference>
<evidence type="ECO:0000256" key="1">
    <source>
        <dbReference type="SAM" id="MobiDB-lite"/>
    </source>
</evidence>
<organism evidence="3 4">
    <name type="scientific">Punica granatum</name>
    <name type="common">Pomegranate</name>
    <dbReference type="NCBI Taxonomy" id="22663"/>
    <lineage>
        <taxon>Eukaryota</taxon>
        <taxon>Viridiplantae</taxon>
        <taxon>Streptophyta</taxon>
        <taxon>Embryophyta</taxon>
        <taxon>Tracheophyta</taxon>
        <taxon>Spermatophyta</taxon>
        <taxon>Magnoliopsida</taxon>
        <taxon>eudicotyledons</taxon>
        <taxon>Gunneridae</taxon>
        <taxon>Pentapetalae</taxon>
        <taxon>rosids</taxon>
        <taxon>malvids</taxon>
        <taxon>Myrtales</taxon>
        <taxon>Lythraceae</taxon>
        <taxon>Punica</taxon>
    </lineage>
</organism>
<evidence type="ECO:0000259" key="2">
    <source>
        <dbReference type="Pfam" id="PF14244"/>
    </source>
</evidence>
<dbReference type="Proteomes" id="UP000233551">
    <property type="component" value="Unassembled WGS sequence"/>
</dbReference>
<dbReference type="AlphaFoldDB" id="A0A2I0J767"/>
<dbReference type="InterPro" id="IPR029472">
    <property type="entry name" value="Copia-like_N"/>
</dbReference>
<gene>
    <name evidence="3" type="ORF">CRG98_027490</name>
</gene>
<feature type="region of interest" description="Disordered" evidence="1">
    <location>
        <begin position="238"/>
        <end position="284"/>
    </location>
</feature>
<comment type="caution">
    <text evidence="3">The sequence shown here is derived from an EMBL/GenBank/DDBJ whole genome shotgun (WGS) entry which is preliminary data.</text>
</comment>
<protein>
    <recommendedName>
        <fullName evidence="2">Retrotransposon Copia-like N-terminal domain-containing protein</fullName>
    </recommendedName>
</protein>
<feature type="compositionally biased region" description="Polar residues" evidence="1">
    <location>
        <begin position="238"/>
        <end position="260"/>
    </location>
</feature>